<dbReference type="InterPro" id="IPR001466">
    <property type="entry name" value="Beta-lactam-related"/>
</dbReference>
<dbReference type="EC" id="3.4.16.4" evidence="2"/>
<dbReference type="GO" id="GO:0009002">
    <property type="term" value="F:serine-type D-Ala-D-Ala carboxypeptidase activity"/>
    <property type="evidence" value="ECO:0007669"/>
    <property type="project" value="UniProtKB-EC"/>
</dbReference>
<gene>
    <name evidence="2" type="ORF">ERS450000_02750</name>
</gene>
<protein>
    <submittedName>
        <fullName evidence="2">D-alanyl-D-alanine carboxypeptidase</fullName>
        <ecNumber evidence="2">3.4.16.4</ecNumber>
    </submittedName>
</protein>
<dbReference type="InterPro" id="IPR012338">
    <property type="entry name" value="Beta-lactam/transpept-like"/>
</dbReference>
<dbReference type="InterPro" id="IPR050491">
    <property type="entry name" value="AmpC-like"/>
</dbReference>
<keyword evidence="2" id="KW-0378">Hydrolase</keyword>
<organism evidence="2 3">
    <name type="scientific">Nocardia farcinica</name>
    <dbReference type="NCBI Taxonomy" id="37329"/>
    <lineage>
        <taxon>Bacteria</taxon>
        <taxon>Bacillati</taxon>
        <taxon>Actinomycetota</taxon>
        <taxon>Actinomycetes</taxon>
        <taxon>Mycobacteriales</taxon>
        <taxon>Nocardiaceae</taxon>
        <taxon>Nocardia</taxon>
    </lineage>
</organism>
<reference evidence="3" key="1">
    <citation type="submission" date="2015-03" db="EMBL/GenBank/DDBJ databases">
        <authorList>
            <consortium name="Pathogen Informatics"/>
        </authorList>
    </citation>
    <scope>NUCLEOTIDE SEQUENCE [LARGE SCALE GENOMIC DNA]</scope>
    <source>
        <strain evidence="3">NCTC11134</strain>
    </source>
</reference>
<evidence type="ECO:0000313" key="2">
    <source>
        <dbReference type="EMBL" id="CRY78098.1"/>
    </source>
</evidence>
<feature type="domain" description="Beta-lactamase-related" evidence="1">
    <location>
        <begin position="35"/>
        <end position="339"/>
    </location>
</feature>
<sequence length="359" mass="37469">MLVGLCVGSTLLLVGCSTVQRASALQRDLDAVTAAGVAGAVATVDDRTTSLVITSGVADRSTGAAMPEHGRVRIGSVTKTFTAAIVMQLVAEGKVALDAAVDTYLPGLLTGDGVDGRVITVRQLLQHRSGLPEFAGRPGADELIAAAENRTLAPAEAVSTALAHPAQFSPGTRYAYTNTNYIVLGLLIERVTGRSYADELRDRIIAPLGLTDTYLPAPGEREIRGEHPHGYLDTPDGVIDVSRIEPSIPWAAGALVSTGRDLNTFWRALVDGRLVPAPQLVEMTTPQDGASEDEGRGYGLGVGATELSCGVRYVGHSGGIPGYHTMSGATPDRAATITFTQAPRTPPDSKALLEHALCP</sequence>
<dbReference type="KEGG" id="nfr:ERS450000_02750"/>
<accession>A0A0H5NRX1</accession>
<evidence type="ECO:0000259" key="1">
    <source>
        <dbReference type="Pfam" id="PF00144"/>
    </source>
</evidence>
<dbReference type="Pfam" id="PF00144">
    <property type="entry name" value="Beta-lactamase"/>
    <property type="match status" value="1"/>
</dbReference>
<proteinExistence type="predicted"/>
<name>A0A0H5NRX1_NOCFR</name>
<keyword evidence="2" id="KW-0645">Protease</keyword>
<dbReference type="PANTHER" id="PTHR46825:SF7">
    <property type="entry name" value="D-ALANYL-D-ALANINE CARBOXYPEPTIDASE"/>
    <property type="match status" value="1"/>
</dbReference>
<dbReference type="Gene3D" id="3.40.710.10">
    <property type="entry name" value="DD-peptidase/beta-lactamase superfamily"/>
    <property type="match status" value="1"/>
</dbReference>
<dbReference type="PANTHER" id="PTHR46825">
    <property type="entry name" value="D-ALANYL-D-ALANINE-CARBOXYPEPTIDASE/ENDOPEPTIDASE AMPH"/>
    <property type="match status" value="1"/>
</dbReference>
<dbReference type="AlphaFoldDB" id="A0A0H5NRX1"/>
<dbReference type="EMBL" id="LN868938">
    <property type="protein sequence ID" value="CRY78098.1"/>
    <property type="molecule type" value="Genomic_DNA"/>
</dbReference>
<dbReference type="Proteomes" id="UP000057820">
    <property type="component" value="Chromosome 1"/>
</dbReference>
<evidence type="ECO:0000313" key="3">
    <source>
        <dbReference type="Proteomes" id="UP000057820"/>
    </source>
</evidence>
<dbReference type="SUPFAM" id="SSF56601">
    <property type="entry name" value="beta-lactamase/transpeptidase-like"/>
    <property type="match status" value="1"/>
</dbReference>
<keyword evidence="2" id="KW-0121">Carboxypeptidase</keyword>